<organism evidence="1 2">
    <name type="scientific">Cylindrobasidium torrendii FP15055 ss-10</name>
    <dbReference type="NCBI Taxonomy" id="1314674"/>
    <lineage>
        <taxon>Eukaryota</taxon>
        <taxon>Fungi</taxon>
        <taxon>Dikarya</taxon>
        <taxon>Basidiomycota</taxon>
        <taxon>Agaricomycotina</taxon>
        <taxon>Agaricomycetes</taxon>
        <taxon>Agaricomycetidae</taxon>
        <taxon>Agaricales</taxon>
        <taxon>Marasmiineae</taxon>
        <taxon>Physalacriaceae</taxon>
        <taxon>Cylindrobasidium</taxon>
    </lineage>
</organism>
<sequence>DGRLPFREMAPTRQHMLSDTRFSHATAVDALGVIRSLVINQGLTFNTAKCQDHSPWFASEADWYTFRGSGEGGDKAQYVNKLAYGRTNGRSSSNFGTLWTQSKALYDELRKQEHGRAPFQYVLGLLRRRCHIKTFGDLTSLLLAEDMVYAGLVAKPTLDEFAIVVGKLRKGAAKALMSLGLVSAKASTQEIAVAFVKVYNSVNNSLTQDEKDLMRFDMFMVEHALCKMQKCKR</sequence>
<dbReference type="EMBL" id="KN880964">
    <property type="protein sequence ID" value="KIY61361.1"/>
    <property type="molecule type" value="Genomic_DNA"/>
</dbReference>
<proteinExistence type="predicted"/>
<keyword evidence="2" id="KW-1185">Reference proteome</keyword>
<reference evidence="1 2" key="1">
    <citation type="journal article" date="2015" name="Fungal Genet. Biol.">
        <title>Evolution of novel wood decay mechanisms in Agaricales revealed by the genome sequences of Fistulina hepatica and Cylindrobasidium torrendii.</title>
        <authorList>
            <person name="Floudas D."/>
            <person name="Held B.W."/>
            <person name="Riley R."/>
            <person name="Nagy L.G."/>
            <person name="Koehler G."/>
            <person name="Ransdell A.S."/>
            <person name="Younus H."/>
            <person name="Chow J."/>
            <person name="Chiniquy J."/>
            <person name="Lipzen A."/>
            <person name="Tritt A."/>
            <person name="Sun H."/>
            <person name="Haridas S."/>
            <person name="LaButti K."/>
            <person name="Ohm R.A."/>
            <person name="Kues U."/>
            <person name="Blanchette R.A."/>
            <person name="Grigoriev I.V."/>
            <person name="Minto R.E."/>
            <person name="Hibbett D.S."/>
        </authorList>
    </citation>
    <scope>NUCLEOTIDE SEQUENCE [LARGE SCALE GENOMIC DNA]</scope>
    <source>
        <strain evidence="1 2">FP15055 ss-10</strain>
    </source>
</reference>
<dbReference type="OrthoDB" id="2934473at2759"/>
<evidence type="ECO:0000313" key="2">
    <source>
        <dbReference type="Proteomes" id="UP000054007"/>
    </source>
</evidence>
<feature type="non-terminal residue" evidence="1">
    <location>
        <position position="233"/>
    </location>
</feature>
<accession>A0A0D7AVQ8</accession>
<feature type="non-terminal residue" evidence="1">
    <location>
        <position position="1"/>
    </location>
</feature>
<evidence type="ECO:0000313" key="1">
    <source>
        <dbReference type="EMBL" id="KIY61361.1"/>
    </source>
</evidence>
<gene>
    <name evidence="1" type="ORF">CYLTODRAFT_327312</name>
</gene>
<dbReference type="Proteomes" id="UP000054007">
    <property type="component" value="Unassembled WGS sequence"/>
</dbReference>
<protein>
    <submittedName>
        <fullName evidence="1">Uncharacterized protein</fullName>
    </submittedName>
</protein>
<dbReference type="AlphaFoldDB" id="A0A0D7AVQ8"/>
<name>A0A0D7AVQ8_9AGAR</name>